<dbReference type="Pfam" id="PF04130">
    <property type="entry name" value="GCP_C_terminal"/>
    <property type="match status" value="1"/>
</dbReference>
<sequence>MAPITLKKSIIDDYTEELIFQTLNLKKKDENFKTAFEFVMSNFRFHRFLDVNPLDISRNISGLCKKLCINCQDMKALHLKELVEKFLNQPLLSAKDENFIQTDAHYSLLFLLLCLSTKPLSTAVKLNKEIVEIENEHFDWKKYLYDEENDTRIGASIDDTIEEVLNNSDDDTWILYEENNEEEESNTSEHSFEDNLQIQVACNVMQDSETLVLQNKVWLKENMCPIYWDETEYLQYNLTTKYYSSSYRDMCNNWEIYLKSECKSQEKSAFRLINEIQLVRETLWMIQGIKNLYIYNYKDGKYHVNKNIAVTHLSQETLLSFLSSFIMTGNRVVELIEFTNNFSIEDGSKTFAAFAYVNDMFLKKRREMISDLEKTIIDEDKTLTLAILKEKLTKDHHDILCIHKLYTDTIVQGSLLFSTVTERVVFFMDVFYECLSSLDLLGDACLDKFSMILAMFLDVCQSYLQDLDQWMTIGKLPHNSDEEFMICSLQASKKVEKDEENYWRATYQIKETKSSNGNVKSLVPKFIEGIQKQILVTGKSLGLLAEFGDFSSLVVETSLHEEFRMNLIKELQQANDRFLKVDDGLVTGDVTDGSSIGFEDPLVDHLVQQNFNLMFGHAKQRCIAQKYIKNNQRNEGESWSELLKNGACRPPIKLLIQKSLFPGILKRYDRVCKLLLDLFKEEFSLHQHFQVMKNFFLMEDGGTMHEFCIELFQKAKEKTHWQDKPFLNIVLQDALQRRHLHLIGSLSVELQPHFIAASNSDIFDGMSLHYKAPWPVTIILNAEAEQKYNEIFRFLLKVKRTMWTLEQLKFQELINEPSMSQSHQSIGDTFDIDVTCKIKKDDSVLEPIKQKLKLRMLIFRMKMMHVIRNFHFYLVSRIQNTTCAEFDAKLKEAKDLDKILEHHETFLLNLKQRCLLREKIGRSRDAIFRILSLVFDFESLWMRGLVHLDENKLNSLEIDFNRCAAFLHSFFNSLAKRGSYPHFEFLANALKIEAHGHQYVFRR</sequence>
<dbReference type="Proteomes" id="UP001652625">
    <property type="component" value="Chromosome 04"/>
</dbReference>
<dbReference type="InterPro" id="IPR059169">
    <property type="entry name" value="GCP5_N_ext"/>
</dbReference>
<dbReference type="RefSeq" id="XP_065652504.1">
    <property type="nucleotide sequence ID" value="XM_065796432.1"/>
</dbReference>
<evidence type="ECO:0000256" key="1">
    <source>
        <dbReference type="ARBA" id="ARBA00010337"/>
    </source>
</evidence>
<evidence type="ECO:0000313" key="8">
    <source>
        <dbReference type="Proteomes" id="UP001652625"/>
    </source>
</evidence>
<dbReference type="Gene3D" id="1.20.120.1900">
    <property type="entry name" value="Gamma-tubulin complex, C-terminal domain"/>
    <property type="match status" value="1"/>
</dbReference>
<gene>
    <name evidence="9" type="primary">LOC101236816</name>
</gene>
<evidence type="ECO:0000259" key="7">
    <source>
        <dbReference type="Pfam" id="PF17681"/>
    </source>
</evidence>
<comment type="subcellular location">
    <subcellularLocation>
        <location evidence="5">Cytoplasm</location>
        <location evidence="5">Cytoskeleton</location>
        <location evidence="5">Microtubule organizing center</location>
    </subcellularLocation>
</comment>
<dbReference type="PANTHER" id="PTHR19302:SF33">
    <property type="entry name" value="GAMMA-TUBULIN COMPLEX COMPONENT 5"/>
    <property type="match status" value="1"/>
</dbReference>
<reference evidence="9" key="1">
    <citation type="submission" date="2025-08" db="UniProtKB">
        <authorList>
            <consortium name="RefSeq"/>
        </authorList>
    </citation>
    <scope>IDENTIFICATION</scope>
</reference>
<protein>
    <recommendedName>
        <fullName evidence="5">Gamma-tubulin complex component</fullName>
    </recommendedName>
</protein>
<evidence type="ECO:0000256" key="3">
    <source>
        <dbReference type="ARBA" id="ARBA00022701"/>
    </source>
</evidence>
<evidence type="ECO:0000256" key="4">
    <source>
        <dbReference type="ARBA" id="ARBA00023212"/>
    </source>
</evidence>
<accession>A0ABM4BTL5</accession>
<evidence type="ECO:0000256" key="5">
    <source>
        <dbReference type="RuleBase" id="RU363050"/>
    </source>
</evidence>
<dbReference type="PANTHER" id="PTHR19302">
    <property type="entry name" value="GAMMA TUBULIN COMPLEX PROTEIN"/>
    <property type="match status" value="1"/>
</dbReference>
<evidence type="ECO:0000259" key="6">
    <source>
        <dbReference type="Pfam" id="PF04130"/>
    </source>
</evidence>
<dbReference type="InterPro" id="IPR007259">
    <property type="entry name" value="GCP"/>
</dbReference>
<keyword evidence="3 5" id="KW-0493">Microtubule</keyword>
<dbReference type="CDD" id="cd22572">
    <property type="entry name" value="GCP5_NTD"/>
    <property type="match status" value="1"/>
</dbReference>
<keyword evidence="4 5" id="KW-0206">Cytoskeleton</keyword>
<dbReference type="InterPro" id="IPR042241">
    <property type="entry name" value="GCP_C_sf"/>
</dbReference>
<organism evidence="8 9">
    <name type="scientific">Hydra vulgaris</name>
    <name type="common">Hydra</name>
    <name type="synonym">Hydra attenuata</name>
    <dbReference type="NCBI Taxonomy" id="6087"/>
    <lineage>
        <taxon>Eukaryota</taxon>
        <taxon>Metazoa</taxon>
        <taxon>Cnidaria</taxon>
        <taxon>Hydrozoa</taxon>
        <taxon>Hydroidolina</taxon>
        <taxon>Anthoathecata</taxon>
        <taxon>Aplanulata</taxon>
        <taxon>Hydridae</taxon>
        <taxon>Hydra</taxon>
    </lineage>
</organism>
<name>A0ABM4BTL5_HYDVU</name>
<keyword evidence="2 5" id="KW-0963">Cytoplasm</keyword>
<feature type="domain" description="Gamma tubulin complex component C-terminal" evidence="6">
    <location>
        <begin position="685"/>
        <end position="990"/>
    </location>
</feature>
<evidence type="ECO:0000313" key="9">
    <source>
        <dbReference type="RefSeq" id="XP_065652504.1"/>
    </source>
</evidence>
<dbReference type="GeneID" id="101236816"/>
<proteinExistence type="inferred from homology"/>
<keyword evidence="8" id="KW-1185">Reference proteome</keyword>
<dbReference type="Pfam" id="PF17681">
    <property type="entry name" value="GCP_N_terminal"/>
    <property type="match status" value="1"/>
</dbReference>
<comment type="similarity">
    <text evidence="1 5">Belongs to the TUBGCP family.</text>
</comment>
<evidence type="ECO:0000256" key="2">
    <source>
        <dbReference type="ARBA" id="ARBA00022490"/>
    </source>
</evidence>
<dbReference type="InterPro" id="IPR041470">
    <property type="entry name" value="GCP_N"/>
</dbReference>
<feature type="domain" description="Gamma tubulin complex component protein N-terminal" evidence="7">
    <location>
        <begin position="279"/>
        <end position="564"/>
    </location>
</feature>
<dbReference type="InterPro" id="IPR040457">
    <property type="entry name" value="GCP_C"/>
</dbReference>